<dbReference type="Pfam" id="PF13237">
    <property type="entry name" value="Fer4_10"/>
    <property type="match status" value="1"/>
</dbReference>
<feature type="domain" description="4Fe-4S ferredoxin-type" evidence="7">
    <location>
        <begin position="342"/>
        <end position="370"/>
    </location>
</feature>
<dbReference type="InterPro" id="IPR050157">
    <property type="entry name" value="PSI_iron-sulfur_center"/>
</dbReference>
<dbReference type="PROSITE" id="PS00198">
    <property type="entry name" value="4FE4S_FER_1"/>
    <property type="match status" value="2"/>
</dbReference>
<evidence type="ECO:0000256" key="5">
    <source>
        <dbReference type="ARBA" id="ARBA00023004"/>
    </source>
</evidence>
<protein>
    <recommendedName>
        <fullName evidence="2">Ferredoxin</fullName>
    </recommendedName>
</protein>
<evidence type="ECO:0000256" key="6">
    <source>
        <dbReference type="ARBA" id="ARBA00023014"/>
    </source>
</evidence>
<keyword evidence="5" id="KW-0408">Iron</keyword>
<name>A0A9D0ZEC3_9FIRM</name>
<evidence type="ECO:0000313" key="9">
    <source>
        <dbReference type="Proteomes" id="UP000824262"/>
    </source>
</evidence>
<evidence type="ECO:0000256" key="2">
    <source>
        <dbReference type="ARBA" id="ARBA00013529"/>
    </source>
</evidence>
<gene>
    <name evidence="8" type="ORF">IAB77_05660</name>
</gene>
<dbReference type="EMBL" id="DVGA01000055">
    <property type="protein sequence ID" value="HIQ78729.1"/>
    <property type="molecule type" value="Genomic_DNA"/>
</dbReference>
<evidence type="ECO:0000313" key="8">
    <source>
        <dbReference type="EMBL" id="HIQ78729.1"/>
    </source>
</evidence>
<evidence type="ECO:0000256" key="1">
    <source>
        <dbReference type="ARBA" id="ARBA00003532"/>
    </source>
</evidence>
<dbReference type="PANTHER" id="PTHR24960">
    <property type="entry name" value="PHOTOSYSTEM I IRON-SULFUR CENTER-RELATED"/>
    <property type="match status" value="1"/>
</dbReference>
<dbReference type="AlphaFoldDB" id="A0A9D0ZEC3"/>
<dbReference type="PANTHER" id="PTHR24960:SF76">
    <property type="entry name" value="4FE-4S FERREDOXIN-TYPE DOMAIN-CONTAINING PROTEIN"/>
    <property type="match status" value="1"/>
</dbReference>
<keyword evidence="4" id="KW-0479">Metal-binding</keyword>
<dbReference type="GO" id="GO:0051539">
    <property type="term" value="F:4 iron, 4 sulfur cluster binding"/>
    <property type="evidence" value="ECO:0007669"/>
    <property type="project" value="UniProtKB-KW"/>
</dbReference>
<sequence>MEKRVAIVPCPDYAPENIKRALNSAIEASGGLGWVRPGMRVAVKTNLVSRMKPESAAVTHPALVAELCRTLTALGAEVVVGDSPGGPYNSAWVNGVYSGTGIRAVEEAGAKLNEDFSTREVDFPAGRVAKHFPLTAWLLEADAVIDFAKLKTHAMAGMTCAVKNFFGAIPGTRKPEFHYAYPRTADFCGMLVDLCEYISPRLTIVDAVECMEGNGPTQGTPRHMGALIASPSPYAADLLCSHLIGFEARDVATVAAAIDRSLCPPGWEELDISGDIAPFLAPDFEKMPTEGEITFENKPKLFRFVLERGFAARPHVDRGKCVGCGRCREVCPAGAAQVKNKKAAINRSKCIRCFCCQEFCPKGAITSRRPALARIAAKL</sequence>
<dbReference type="Gene3D" id="3.30.70.20">
    <property type="match status" value="1"/>
</dbReference>
<dbReference type="PROSITE" id="PS51379">
    <property type="entry name" value="4FE4S_FER_2"/>
    <property type="match status" value="2"/>
</dbReference>
<dbReference type="InterPro" id="IPR017896">
    <property type="entry name" value="4Fe4S_Fe-S-bd"/>
</dbReference>
<dbReference type="InterPro" id="IPR017900">
    <property type="entry name" value="4Fe4S_Fe_S_CS"/>
</dbReference>
<proteinExistence type="predicted"/>
<reference evidence="8" key="1">
    <citation type="submission" date="2020-10" db="EMBL/GenBank/DDBJ databases">
        <authorList>
            <person name="Gilroy R."/>
        </authorList>
    </citation>
    <scope>NUCLEOTIDE SEQUENCE</scope>
    <source>
        <strain evidence="8">ChiBcolR7-354</strain>
    </source>
</reference>
<evidence type="ECO:0000256" key="4">
    <source>
        <dbReference type="ARBA" id="ARBA00022723"/>
    </source>
</evidence>
<keyword evidence="6" id="KW-0411">Iron-sulfur</keyword>
<dbReference type="SUPFAM" id="SSF54862">
    <property type="entry name" value="4Fe-4S ferredoxins"/>
    <property type="match status" value="1"/>
</dbReference>
<dbReference type="InterPro" id="IPR007160">
    <property type="entry name" value="DUF362"/>
</dbReference>
<organism evidence="8 9">
    <name type="scientific">Candidatus Scatomorpha intestinavium</name>
    <dbReference type="NCBI Taxonomy" id="2840922"/>
    <lineage>
        <taxon>Bacteria</taxon>
        <taxon>Bacillati</taxon>
        <taxon>Bacillota</taxon>
        <taxon>Clostridia</taxon>
        <taxon>Eubacteriales</taxon>
        <taxon>Candidatus Scatomorpha</taxon>
    </lineage>
</organism>
<dbReference type="GO" id="GO:0046872">
    <property type="term" value="F:metal ion binding"/>
    <property type="evidence" value="ECO:0007669"/>
    <property type="project" value="UniProtKB-KW"/>
</dbReference>
<comment type="caution">
    <text evidence="8">The sequence shown here is derived from an EMBL/GenBank/DDBJ whole genome shotgun (WGS) entry which is preliminary data.</text>
</comment>
<comment type="function">
    <text evidence="1">Ferredoxins are iron-sulfur proteins that transfer electrons in a wide variety of metabolic reactions.</text>
</comment>
<evidence type="ECO:0000256" key="3">
    <source>
        <dbReference type="ARBA" id="ARBA00022485"/>
    </source>
</evidence>
<evidence type="ECO:0000259" key="7">
    <source>
        <dbReference type="PROSITE" id="PS51379"/>
    </source>
</evidence>
<dbReference type="Proteomes" id="UP000824262">
    <property type="component" value="Unassembled WGS sequence"/>
</dbReference>
<feature type="domain" description="4Fe-4S ferredoxin-type" evidence="7">
    <location>
        <begin position="312"/>
        <end position="341"/>
    </location>
</feature>
<reference evidence="8" key="2">
    <citation type="journal article" date="2021" name="PeerJ">
        <title>Extensive microbial diversity within the chicken gut microbiome revealed by metagenomics and culture.</title>
        <authorList>
            <person name="Gilroy R."/>
            <person name="Ravi A."/>
            <person name="Getino M."/>
            <person name="Pursley I."/>
            <person name="Horton D.L."/>
            <person name="Alikhan N.F."/>
            <person name="Baker D."/>
            <person name="Gharbi K."/>
            <person name="Hall N."/>
            <person name="Watson M."/>
            <person name="Adriaenssens E.M."/>
            <person name="Foster-Nyarko E."/>
            <person name="Jarju S."/>
            <person name="Secka A."/>
            <person name="Antonio M."/>
            <person name="Oren A."/>
            <person name="Chaudhuri R.R."/>
            <person name="La Ragione R."/>
            <person name="Hildebrand F."/>
            <person name="Pallen M.J."/>
        </authorList>
    </citation>
    <scope>NUCLEOTIDE SEQUENCE</scope>
    <source>
        <strain evidence="8">ChiBcolR7-354</strain>
    </source>
</reference>
<dbReference type="Pfam" id="PF04015">
    <property type="entry name" value="DUF362"/>
    <property type="match status" value="1"/>
</dbReference>
<accession>A0A9D0ZEC3</accession>
<keyword evidence="3" id="KW-0004">4Fe-4S</keyword>